<dbReference type="Gene3D" id="3.40.50.300">
    <property type="entry name" value="P-loop containing nucleotide triphosphate hydrolases"/>
    <property type="match status" value="1"/>
</dbReference>
<dbReference type="PANTHER" id="PTHR39184:SF1">
    <property type="entry name" value="PBSX PHAGE TERMINASE LARGE SUBUNIT"/>
    <property type="match status" value="1"/>
</dbReference>
<sequence length="419" mass="49032">MTQIKIKDIIGCNYDKFWNDKHFYRVVKGSRGSKKSKTIAINMIYRIMKYPESNLLVIRRVFNTLRNSCRADLIWAINKLKVNRLWKIPKGEHTLTYLPTGQQILFAGLDDPLKLTSITVANGYLNFVWIEECFQIEKQEMFDTLEESIRGKLPDGLFHQITLSFNPWSEDHWLRKRFYNDTYDRTYIDDLIYAITTDYTMNEFLDEVTIKRFEEMKTKNPNRFKVAGMGEWGIAEGLVYDNWEILEFNALLMLRTNFKLEAVFGLDFGFTNDNTAFVASIVDLENKRLYIFDEFYARGMLNNEIALEIERRGYSKDEIIADSAEQKSIEEIKRLGISRIKAASKGKGSVNQGIQYLQQFDIYVHPKCRNVIMELKNYIWDVDKNGNTLNKPIDSYNHALDALRYSIEKYSVGGMHGIL</sequence>
<dbReference type="InterPro" id="IPR027417">
    <property type="entry name" value="P-loop_NTPase"/>
</dbReference>
<dbReference type="AlphaFoldDB" id="A0A510J8E6"/>
<evidence type="ECO:0000313" key="3">
    <source>
        <dbReference type="EMBL" id="BBM35444.1"/>
    </source>
</evidence>
<dbReference type="InterPro" id="IPR052380">
    <property type="entry name" value="Viral_DNA_packaging_terminase"/>
</dbReference>
<dbReference type="Gene3D" id="3.30.420.280">
    <property type="match status" value="1"/>
</dbReference>
<dbReference type="PANTHER" id="PTHR39184">
    <property type="match status" value="1"/>
</dbReference>
<gene>
    <name evidence="3" type="ORF">JCM16774_0357</name>
</gene>
<dbReference type="NCBIfam" id="TIGR01547">
    <property type="entry name" value="phage_term_2"/>
    <property type="match status" value="1"/>
</dbReference>
<dbReference type="KEGG" id="lgo:JCM16774_0357"/>
<dbReference type="InterPro" id="IPR006437">
    <property type="entry name" value="Phage_terminase_lsu"/>
</dbReference>
<reference evidence="3 4" key="1">
    <citation type="submission" date="2019-07" db="EMBL/GenBank/DDBJ databases">
        <title>Complete Genome Sequence of Leptotrichia goodfellowii Strain JCM 16774.</title>
        <authorList>
            <person name="Watanabe S."/>
            <person name="Cui L."/>
        </authorList>
    </citation>
    <scope>NUCLEOTIDE SEQUENCE [LARGE SCALE GENOMIC DNA]</scope>
    <source>
        <strain evidence="3 4">JCM16774</strain>
    </source>
</reference>
<dbReference type="Proteomes" id="UP000321606">
    <property type="component" value="Chromosome"/>
</dbReference>
<dbReference type="InterPro" id="IPR035412">
    <property type="entry name" value="Terminase_L_N"/>
</dbReference>
<feature type="domain" description="Phage terminase large subunit N-terminal" evidence="1">
    <location>
        <begin position="21"/>
        <end position="231"/>
    </location>
</feature>
<dbReference type="OrthoDB" id="9768556at2"/>
<evidence type="ECO:0000313" key="4">
    <source>
        <dbReference type="Proteomes" id="UP000321606"/>
    </source>
</evidence>
<dbReference type="STRING" id="714315.GCA_000516535_00369"/>
<dbReference type="InterPro" id="IPR035413">
    <property type="entry name" value="Terminase_L_C"/>
</dbReference>
<evidence type="ECO:0000259" key="2">
    <source>
        <dbReference type="Pfam" id="PF17288"/>
    </source>
</evidence>
<protein>
    <submittedName>
        <fullName evidence="3">Phage terminase, large subunit, PBSX family</fullName>
    </submittedName>
</protein>
<dbReference type="RefSeq" id="WP_026737006.1">
    <property type="nucleotide sequence ID" value="NZ_AP019822.1"/>
</dbReference>
<proteinExistence type="predicted"/>
<organism evidence="3 4">
    <name type="scientific">Pseudoleptotrichia goodfellowii</name>
    <dbReference type="NCBI Taxonomy" id="157692"/>
    <lineage>
        <taxon>Bacteria</taxon>
        <taxon>Fusobacteriati</taxon>
        <taxon>Fusobacteriota</taxon>
        <taxon>Fusobacteriia</taxon>
        <taxon>Fusobacteriales</taxon>
        <taxon>Leptotrichiaceae</taxon>
        <taxon>Pseudoleptotrichia</taxon>
    </lineage>
</organism>
<dbReference type="EMBL" id="AP019822">
    <property type="protein sequence ID" value="BBM35444.1"/>
    <property type="molecule type" value="Genomic_DNA"/>
</dbReference>
<name>A0A510J8E6_9FUSO</name>
<dbReference type="Pfam" id="PF04466">
    <property type="entry name" value="Terminase_3"/>
    <property type="match status" value="1"/>
</dbReference>
<evidence type="ECO:0000259" key="1">
    <source>
        <dbReference type="Pfam" id="PF04466"/>
    </source>
</evidence>
<accession>A0A510J8E6</accession>
<dbReference type="Pfam" id="PF17288">
    <property type="entry name" value="Terminase_3C"/>
    <property type="match status" value="1"/>
</dbReference>
<feature type="domain" description="Phage terminase large subunit C-terminal" evidence="2">
    <location>
        <begin position="267"/>
        <end position="408"/>
    </location>
</feature>